<dbReference type="InterPro" id="IPR036284">
    <property type="entry name" value="GGL_sf"/>
</dbReference>
<keyword evidence="6" id="KW-0472">Membrane</keyword>
<dbReference type="Proteomes" id="UP000078343">
    <property type="component" value="Unassembled WGS sequence"/>
</dbReference>
<dbReference type="InterPro" id="IPR041848">
    <property type="entry name" value="Ste18_fungal"/>
</dbReference>
<keyword evidence="9" id="KW-0449">Lipoprotein</keyword>
<evidence type="ECO:0000256" key="3">
    <source>
        <dbReference type="ARBA" id="ARBA00011581"/>
    </source>
</evidence>
<evidence type="ECO:0000256" key="5">
    <source>
        <dbReference type="ARBA" id="ARBA00022481"/>
    </source>
</evidence>
<proteinExistence type="inferred from homology"/>
<feature type="domain" description="G protein gamma" evidence="12">
    <location>
        <begin position="171"/>
        <end position="243"/>
    </location>
</feature>
<dbReference type="Gene3D" id="4.10.260.10">
    <property type="entry name" value="Transducin (heterotrimeric G protein), gamma chain"/>
    <property type="match status" value="1"/>
</dbReference>
<dbReference type="SUPFAM" id="SSF48670">
    <property type="entry name" value="Transducin (heterotrimeric G protein), gamma chain"/>
    <property type="match status" value="1"/>
</dbReference>
<dbReference type="GeneID" id="30006871"/>
<reference evidence="13 14" key="1">
    <citation type="submission" date="2016-04" db="EMBL/GenBank/DDBJ databases">
        <title>Draft genome of Fonsecaea erecta CBS 125763.</title>
        <authorList>
            <person name="Weiss V.A."/>
            <person name="Vicente V.A."/>
            <person name="Raittz R.T."/>
            <person name="Moreno L.F."/>
            <person name="De Souza E.M."/>
            <person name="Pedrosa F.O."/>
            <person name="Steffens M.B."/>
            <person name="Faoro H."/>
            <person name="Tadra-Sfeir M.Z."/>
            <person name="Najafzadeh M.J."/>
            <person name="Felipe M.S."/>
            <person name="Teixeira M."/>
            <person name="Sun J."/>
            <person name="Xi L."/>
            <person name="Gomes R."/>
            <person name="De Azevedo C.M."/>
            <person name="Salgado C.G."/>
            <person name="Da Silva M.B."/>
            <person name="Nascimento M.F."/>
            <person name="Queiroz-Telles F."/>
            <person name="Attili D.S."/>
            <person name="Gorbushina A."/>
        </authorList>
    </citation>
    <scope>NUCLEOTIDE SEQUENCE [LARGE SCALE GENOMIC DNA]</scope>
    <source>
        <strain evidence="13 14">CBS 125763</strain>
    </source>
</reference>
<evidence type="ECO:0000256" key="8">
    <source>
        <dbReference type="ARBA" id="ARBA00023224"/>
    </source>
</evidence>
<protein>
    <recommendedName>
        <fullName evidence="4">Guanine nucleotide-binding protein subunit gamma</fullName>
    </recommendedName>
</protein>
<keyword evidence="14" id="KW-1185">Reference proteome</keyword>
<dbReference type="PANTHER" id="PTHR28189">
    <property type="entry name" value="GUANINE NUCLEOTIDE-BINDING PROTEIN SUBUNIT GAMMA"/>
    <property type="match status" value="1"/>
</dbReference>
<comment type="similarity">
    <text evidence="2">Belongs to the G protein gamma family.</text>
</comment>
<feature type="compositionally biased region" description="Basic and acidic residues" evidence="11">
    <location>
        <begin position="55"/>
        <end position="67"/>
    </location>
</feature>
<dbReference type="PANTHER" id="PTHR28189:SF1">
    <property type="entry name" value="GUANINE NUCLEOTIDE-BINDING PROTEIN SUBUNIT GAMMA"/>
    <property type="match status" value="1"/>
</dbReference>
<keyword evidence="7" id="KW-0564">Palmitate</keyword>
<accession>A0A178ZUM3</accession>
<comment type="subunit">
    <text evidence="3">G proteins are composed of 3 units, alpha, beta and gamma.</text>
</comment>
<dbReference type="OrthoDB" id="19232at2759"/>
<evidence type="ECO:0000256" key="1">
    <source>
        <dbReference type="ARBA" id="ARBA00004170"/>
    </source>
</evidence>
<evidence type="ECO:0000256" key="4">
    <source>
        <dbReference type="ARBA" id="ARBA00016111"/>
    </source>
</evidence>
<gene>
    <name evidence="13" type="ORF">AYL99_02701</name>
</gene>
<organism evidence="13 14">
    <name type="scientific">Fonsecaea erecta</name>
    <dbReference type="NCBI Taxonomy" id="1367422"/>
    <lineage>
        <taxon>Eukaryota</taxon>
        <taxon>Fungi</taxon>
        <taxon>Dikarya</taxon>
        <taxon>Ascomycota</taxon>
        <taxon>Pezizomycotina</taxon>
        <taxon>Eurotiomycetes</taxon>
        <taxon>Chaetothyriomycetidae</taxon>
        <taxon>Chaetothyriales</taxon>
        <taxon>Herpotrichiellaceae</taxon>
        <taxon>Fonsecaea</taxon>
    </lineage>
</organism>
<keyword evidence="8" id="KW-0807">Transducer</keyword>
<evidence type="ECO:0000256" key="9">
    <source>
        <dbReference type="ARBA" id="ARBA00023288"/>
    </source>
</evidence>
<dbReference type="InterPro" id="IPR015898">
    <property type="entry name" value="G-protein_gamma-like_dom"/>
</dbReference>
<evidence type="ECO:0000256" key="2">
    <source>
        <dbReference type="ARBA" id="ARBA00007431"/>
    </source>
</evidence>
<dbReference type="EMBL" id="LVYI01000002">
    <property type="protein sequence ID" value="OAP63474.1"/>
    <property type="molecule type" value="Genomic_DNA"/>
</dbReference>
<dbReference type="GO" id="GO:0005834">
    <property type="term" value="C:heterotrimeric G-protein complex"/>
    <property type="evidence" value="ECO:0007669"/>
    <property type="project" value="TreeGrafter"/>
</dbReference>
<evidence type="ECO:0000256" key="7">
    <source>
        <dbReference type="ARBA" id="ARBA00023139"/>
    </source>
</evidence>
<comment type="caution">
    <text evidence="13">The sequence shown here is derived from an EMBL/GenBank/DDBJ whole genome shotgun (WGS) entry which is preliminary data.</text>
</comment>
<evidence type="ECO:0000313" key="13">
    <source>
        <dbReference type="EMBL" id="OAP63474.1"/>
    </source>
</evidence>
<evidence type="ECO:0000313" key="14">
    <source>
        <dbReference type="Proteomes" id="UP000078343"/>
    </source>
</evidence>
<dbReference type="GO" id="GO:0000750">
    <property type="term" value="P:pheromone-dependent signal transduction involved in conjugation with cellular fusion"/>
    <property type="evidence" value="ECO:0007669"/>
    <property type="project" value="InterPro"/>
</dbReference>
<dbReference type="Pfam" id="PF00631">
    <property type="entry name" value="G-gamma"/>
    <property type="match status" value="1"/>
</dbReference>
<comment type="subcellular location">
    <subcellularLocation>
        <location evidence="1">Membrane</location>
        <topology evidence="1">Peripheral membrane protein</topology>
    </subcellularLocation>
</comment>
<keyword evidence="5" id="KW-0488">Methylation</keyword>
<dbReference type="STRING" id="1367422.A0A178ZUM3"/>
<dbReference type="FunFam" id="4.10.260.10:FF:000003">
    <property type="entry name" value="G-protein complex gamma subunit Ste18/GpgA"/>
    <property type="match status" value="1"/>
</dbReference>
<dbReference type="GO" id="GO:0031681">
    <property type="term" value="F:G-protein beta-subunit binding"/>
    <property type="evidence" value="ECO:0007669"/>
    <property type="project" value="InterPro"/>
</dbReference>
<sequence>MASLIPEETKAKIHFGTHPDQVRLDRATRSYYHQRREIRAIENLQAQWAKHFDEEEAKEKKAKEEAAKAAAAKQQAPRPHPSPIRGLPPLGTLAGFTLRFPRPTTTAPRRAPPTLRRVTRRLPEKNETAIHQADFSEHPTFADDFTATCALDYHAFLFDRYEYFACNNPKCQLHTQRLQELNSRLKEDLERPRVKVAEASMSLINYCNQTRDYMVPSVWGQVDRKEDPYNPQSGGSEGCCVVM</sequence>
<dbReference type="AlphaFoldDB" id="A0A178ZUM3"/>
<dbReference type="SMART" id="SM01224">
    <property type="entry name" value="G_gamma"/>
    <property type="match status" value="1"/>
</dbReference>
<name>A0A178ZUM3_9EURO</name>
<dbReference type="RefSeq" id="XP_018696841.1">
    <property type="nucleotide sequence ID" value="XM_018834217.1"/>
</dbReference>
<keyword evidence="10" id="KW-0636">Prenylation</keyword>
<evidence type="ECO:0000256" key="6">
    <source>
        <dbReference type="ARBA" id="ARBA00023136"/>
    </source>
</evidence>
<evidence type="ECO:0000256" key="11">
    <source>
        <dbReference type="SAM" id="MobiDB-lite"/>
    </source>
</evidence>
<evidence type="ECO:0000259" key="12">
    <source>
        <dbReference type="SMART" id="SM01224"/>
    </source>
</evidence>
<dbReference type="GO" id="GO:0007186">
    <property type="term" value="P:G protein-coupled receptor signaling pathway"/>
    <property type="evidence" value="ECO:0007669"/>
    <property type="project" value="InterPro"/>
</dbReference>
<feature type="region of interest" description="Disordered" evidence="11">
    <location>
        <begin position="55"/>
        <end position="88"/>
    </location>
</feature>
<evidence type="ECO:0000256" key="10">
    <source>
        <dbReference type="ARBA" id="ARBA00023289"/>
    </source>
</evidence>